<reference evidence="2 3" key="1">
    <citation type="submission" date="2018-11" db="EMBL/GenBank/DDBJ databases">
        <authorList>
            <consortium name="Pathogen Informatics"/>
        </authorList>
    </citation>
    <scope>NUCLEOTIDE SEQUENCE [LARGE SCALE GENOMIC DNA]</scope>
</reference>
<dbReference type="AlphaFoldDB" id="A0A3P7MC62"/>
<proteinExistence type="predicted"/>
<feature type="region of interest" description="Disordered" evidence="1">
    <location>
        <begin position="19"/>
        <end position="69"/>
    </location>
</feature>
<name>A0A3P7MC62_DIBLA</name>
<keyword evidence="3" id="KW-1185">Reference proteome</keyword>
<accession>A0A3P7MC62</accession>
<protein>
    <submittedName>
        <fullName evidence="2">Uncharacterized protein</fullName>
    </submittedName>
</protein>
<dbReference type="EMBL" id="UYRU01076502">
    <property type="protein sequence ID" value="VDN27014.1"/>
    <property type="molecule type" value="Genomic_DNA"/>
</dbReference>
<feature type="compositionally biased region" description="Polar residues" evidence="1">
    <location>
        <begin position="19"/>
        <end position="29"/>
    </location>
</feature>
<dbReference type="Proteomes" id="UP000281553">
    <property type="component" value="Unassembled WGS sequence"/>
</dbReference>
<gene>
    <name evidence="2" type="ORF">DILT_LOCUS14923</name>
</gene>
<evidence type="ECO:0000256" key="1">
    <source>
        <dbReference type="SAM" id="MobiDB-lite"/>
    </source>
</evidence>
<evidence type="ECO:0000313" key="2">
    <source>
        <dbReference type="EMBL" id="VDN27014.1"/>
    </source>
</evidence>
<organism evidence="2 3">
    <name type="scientific">Dibothriocephalus latus</name>
    <name type="common">Fish tapeworm</name>
    <name type="synonym">Diphyllobothrium latum</name>
    <dbReference type="NCBI Taxonomy" id="60516"/>
    <lineage>
        <taxon>Eukaryota</taxon>
        <taxon>Metazoa</taxon>
        <taxon>Spiralia</taxon>
        <taxon>Lophotrochozoa</taxon>
        <taxon>Platyhelminthes</taxon>
        <taxon>Cestoda</taxon>
        <taxon>Eucestoda</taxon>
        <taxon>Diphyllobothriidea</taxon>
        <taxon>Diphyllobothriidae</taxon>
        <taxon>Dibothriocephalus</taxon>
    </lineage>
</organism>
<feature type="compositionally biased region" description="Low complexity" evidence="1">
    <location>
        <begin position="60"/>
        <end position="69"/>
    </location>
</feature>
<evidence type="ECO:0000313" key="3">
    <source>
        <dbReference type="Proteomes" id="UP000281553"/>
    </source>
</evidence>
<sequence length="69" mass="7378">MVPSPDYSLVRRHSSGLQSLLNSPASAGQWQPPGCLSGPRHPLSGFSHCHGSRRSDRASSARNRNLPSA</sequence>